<dbReference type="InterPro" id="IPR011701">
    <property type="entry name" value="MFS"/>
</dbReference>
<evidence type="ECO:0000313" key="3">
    <source>
        <dbReference type="Proteomes" id="UP000176101"/>
    </source>
</evidence>
<protein>
    <submittedName>
        <fullName evidence="2">MFS transporter</fullName>
    </submittedName>
</protein>
<evidence type="ECO:0000256" key="1">
    <source>
        <dbReference type="SAM" id="Phobius"/>
    </source>
</evidence>
<dbReference type="PANTHER" id="PTHR23542">
    <property type="match status" value="1"/>
</dbReference>
<evidence type="ECO:0000313" key="2">
    <source>
        <dbReference type="EMBL" id="OEV04622.1"/>
    </source>
</evidence>
<keyword evidence="3" id="KW-1185">Reference proteome</keyword>
<keyword evidence="1" id="KW-0812">Transmembrane</keyword>
<dbReference type="Pfam" id="PF07690">
    <property type="entry name" value="MFS_1"/>
    <property type="match status" value="1"/>
</dbReference>
<dbReference type="SUPFAM" id="SSF103473">
    <property type="entry name" value="MFS general substrate transporter"/>
    <property type="match status" value="1"/>
</dbReference>
<reference evidence="2 3" key="1">
    <citation type="journal article" date="2016" name="Front. Microbiol.">
        <title>Comparative Genomics Analysis of Streptomyces Species Reveals Their Adaptation to the Marine Environment and Their Diversity at the Genomic Level.</title>
        <authorList>
            <person name="Tian X."/>
            <person name="Zhang Z."/>
            <person name="Yang T."/>
            <person name="Chen M."/>
            <person name="Li J."/>
            <person name="Chen F."/>
            <person name="Yang J."/>
            <person name="Li W."/>
            <person name="Zhang B."/>
            <person name="Zhang Z."/>
            <person name="Wu J."/>
            <person name="Zhang C."/>
            <person name="Long L."/>
            <person name="Xiao J."/>
        </authorList>
    </citation>
    <scope>NUCLEOTIDE SEQUENCE [LARGE SCALE GENOMIC DNA]</scope>
    <source>
        <strain evidence="2 3">SCSIO 02100</strain>
    </source>
</reference>
<keyword evidence="1" id="KW-1133">Transmembrane helix</keyword>
<proteinExistence type="predicted"/>
<feature type="transmembrane region" description="Helical" evidence="1">
    <location>
        <begin position="147"/>
        <end position="169"/>
    </location>
</feature>
<gene>
    <name evidence="2" type="ORF">AN216_06915</name>
</gene>
<feature type="transmembrane region" description="Helical" evidence="1">
    <location>
        <begin position="303"/>
        <end position="325"/>
    </location>
</feature>
<sequence length="413" mass="42696">MASPYRAIFAARGSGWFSAAGLLGRLPMSMTSVGIVAMVSQLTGRYALAGALSATVGLATALFSPQISRLVDRHGQRRVLPPAMLVAVASVTGLVLCARTGAPEWSLFLFAVTCGCTPSVGSMVRSRWVALYRDRRKLLQSAFAFEAVLDECCFVIGPILAIGLSTAWFPEAGPLLAGSCLLAGVLWLTAQHGTEPVPAPRGPHTGGSALRTPGLQVLVGVFVFTGAIFGSIDVVTIAFAEERGRQGAASLLLAGYALGSALAGVGFGLIRFTSPAAPRWLWGIWAMAVSLLPLQLVESLPALAGTLFLAGFTIAPTMVTTMVLVEQLVPAEALTEGMTWTGTGITVGMALGSSTAGWAVDTFGADRAYAVPLTAGALATAVAFLGYRRLRPGSTGGTVIHERTTGDEPTSVA</sequence>
<dbReference type="EMBL" id="LJGU01000113">
    <property type="protein sequence ID" value="OEV04622.1"/>
    <property type="molecule type" value="Genomic_DNA"/>
</dbReference>
<organism evidence="2 3">
    <name type="scientific">Streptomyces oceani</name>
    <dbReference type="NCBI Taxonomy" id="1075402"/>
    <lineage>
        <taxon>Bacteria</taxon>
        <taxon>Bacillati</taxon>
        <taxon>Actinomycetota</taxon>
        <taxon>Actinomycetes</taxon>
        <taxon>Kitasatosporales</taxon>
        <taxon>Streptomycetaceae</taxon>
        <taxon>Streptomyces</taxon>
    </lineage>
</organism>
<comment type="caution">
    <text evidence="2">The sequence shown here is derived from an EMBL/GenBank/DDBJ whole genome shotgun (WGS) entry which is preliminary data.</text>
</comment>
<name>A0A1E7KKT5_9ACTN</name>
<dbReference type="AlphaFoldDB" id="A0A1E7KKT5"/>
<keyword evidence="1" id="KW-0472">Membrane</keyword>
<dbReference type="RefSeq" id="WP_070195697.1">
    <property type="nucleotide sequence ID" value="NZ_LJGU01000113.1"/>
</dbReference>
<dbReference type="GO" id="GO:0022857">
    <property type="term" value="F:transmembrane transporter activity"/>
    <property type="evidence" value="ECO:0007669"/>
    <property type="project" value="InterPro"/>
</dbReference>
<feature type="transmembrane region" description="Helical" evidence="1">
    <location>
        <begin position="368"/>
        <end position="387"/>
    </location>
</feature>
<feature type="transmembrane region" description="Helical" evidence="1">
    <location>
        <begin position="7"/>
        <end position="26"/>
    </location>
</feature>
<feature type="transmembrane region" description="Helical" evidence="1">
    <location>
        <begin position="251"/>
        <end position="273"/>
    </location>
</feature>
<feature type="transmembrane region" description="Helical" evidence="1">
    <location>
        <begin position="79"/>
        <end position="101"/>
    </location>
</feature>
<dbReference type="OrthoDB" id="9180256at2"/>
<dbReference type="Proteomes" id="UP000176101">
    <property type="component" value="Unassembled WGS sequence"/>
</dbReference>
<dbReference type="PANTHER" id="PTHR23542:SF1">
    <property type="entry name" value="MAJOR FACILITATOR SUPERFAMILY (MFS) PROFILE DOMAIN-CONTAINING PROTEIN"/>
    <property type="match status" value="1"/>
</dbReference>
<dbReference type="InterPro" id="IPR036259">
    <property type="entry name" value="MFS_trans_sf"/>
</dbReference>
<accession>A0A1E7KKT5</accession>
<dbReference type="STRING" id="1075402.AN216_06915"/>
<dbReference type="Gene3D" id="1.20.1250.20">
    <property type="entry name" value="MFS general substrate transporter like domains"/>
    <property type="match status" value="2"/>
</dbReference>
<feature type="transmembrane region" description="Helical" evidence="1">
    <location>
        <begin position="337"/>
        <end position="356"/>
    </location>
</feature>
<feature type="transmembrane region" description="Helical" evidence="1">
    <location>
        <begin position="46"/>
        <end position="67"/>
    </location>
</feature>
<feature type="transmembrane region" description="Helical" evidence="1">
    <location>
        <begin position="215"/>
        <end position="239"/>
    </location>
</feature>
<feature type="transmembrane region" description="Helical" evidence="1">
    <location>
        <begin position="107"/>
        <end position="126"/>
    </location>
</feature>